<reference evidence="5" key="3">
    <citation type="submission" date="2016-11" db="EMBL/GenBank/DDBJ databases">
        <authorList>
            <person name="Jaros S."/>
            <person name="Januszkiewicz K."/>
            <person name="Wedrychowicz H."/>
        </authorList>
    </citation>
    <scope>NUCLEOTIDE SEQUENCE [LARGE SCALE GENOMIC DNA]</scope>
    <source>
        <strain evidence="5">DX253</strain>
    </source>
</reference>
<name>E7QW43_HALPU</name>
<dbReference type="AlphaFoldDB" id="E7QW43"/>
<dbReference type="SUPFAM" id="SSF53756">
    <property type="entry name" value="UDP-Glycosyltransferase/glycogen phosphorylase"/>
    <property type="match status" value="1"/>
</dbReference>
<proteinExistence type="predicted"/>
<dbReference type="GO" id="GO:0016757">
    <property type="term" value="F:glycosyltransferase activity"/>
    <property type="evidence" value="ECO:0007669"/>
    <property type="project" value="TreeGrafter"/>
</dbReference>
<reference evidence="7" key="2">
    <citation type="submission" date="2016-11" db="EMBL/GenBank/DDBJ databases">
        <authorList>
            <person name="Varghese N."/>
            <person name="Submissions S."/>
        </authorList>
    </citation>
    <scope>NUCLEOTIDE SEQUENCE [LARGE SCALE GENOMIC DNA]</scope>
    <source>
        <strain evidence="7">DX253</strain>
    </source>
</reference>
<reference evidence="4 6" key="1">
    <citation type="journal article" date="2014" name="ISME J.">
        <title>Trehalose/2-sulfotrehalose biosynthesis and glycine-betaine uptake are widely spread mechanisms for osmoadaptation in the Halobacteriales.</title>
        <authorList>
            <person name="Youssef N.H."/>
            <person name="Savage-Ashlock K.N."/>
            <person name="McCully A.L."/>
            <person name="Luedtke B."/>
            <person name="Shaw E.I."/>
            <person name="Hoff W.D."/>
            <person name="Elshahed M.S."/>
        </authorList>
    </citation>
    <scope>NUCLEOTIDE SEQUENCE [LARGE SCALE GENOMIC DNA]</scope>
    <source>
        <strain evidence="4 6">DX253</strain>
    </source>
</reference>
<dbReference type="Pfam" id="PF13439">
    <property type="entry name" value="Glyco_transf_4"/>
    <property type="match status" value="1"/>
</dbReference>
<dbReference type="Gene3D" id="3.40.50.2000">
    <property type="entry name" value="Glycogen Phosphorylase B"/>
    <property type="match status" value="2"/>
</dbReference>
<dbReference type="STRING" id="797209.GCA_000376445_04419"/>
<evidence type="ECO:0000256" key="1">
    <source>
        <dbReference type="ARBA" id="ARBA00022679"/>
    </source>
</evidence>
<evidence type="ECO:0000259" key="3">
    <source>
        <dbReference type="Pfam" id="PF13439"/>
    </source>
</evidence>
<keyword evidence="1 4" id="KW-0808">Transferase</keyword>
<organism evidence="4 6">
    <name type="scientific">Haladaptatus paucihalophilus DX253</name>
    <dbReference type="NCBI Taxonomy" id="797209"/>
    <lineage>
        <taxon>Archaea</taxon>
        <taxon>Methanobacteriati</taxon>
        <taxon>Methanobacteriota</taxon>
        <taxon>Stenosarchaea group</taxon>
        <taxon>Halobacteria</taxon>
        <taxon>Halobacteriales</taxon>
        <taxon>Haladaptataceae</taxon>
        <taxon>Haladaptatus</taxon>
    </lineage>
</organism>
<dbReference type="EMBL" id="AEMG01000016">
    <property type="protein sequence ID" value="EFW91177.1"/>
    <property type="molecule type" value="Genomic_DNA"/>
</dbReference>
<protein>
    <submittedName>
        <fullName evidence="5">Glycosyltransferase involved in cell wall bisynthesis</fullName>
    </submittedName>
    <submittedName>
        <fullName evidence="4">Group 1 glycosyl transferase</fullName>
    </submittedName>
</protein>
<dbReference type="EMBL" id="FRAN01000010">
    <property type="protein sequence ID" value="SHL66900.1"/>
    <property type="molecule type" value="Genomic_DNA"/>
</dbReference>
<dbReference type="OrthoDB" id="132546at2157"/>
<feature type="region of interest" description="Disordered" evidence="2">
    <location>
        <begin position="370"/>
        <end position="410"/>
    </location>
</feature>
<evidence type="ECO:0000313" key="4">
    <source>
        <dbReference type="EMBL" id="EFW91177.1"/>
    </source>
</evidence>
<sequence length="410" mass="45704">MNVLFLPNHDDNPYQLLLADALESHGVSVSRGSASGLAPVLSGVARNDPDVLHFHWLHQFVIGRTRTRSYVAAVRFAFEVLISKLLGISIVWTVHNVLQHERHFPRFERRVRALFARQCDEIIVHSPAARDRVMSAYDLPDEHEERITVVSHGNYVGSYENEVSRAEAREHFGFGDDEMVYLFFGNVRSYKNVPKLVETFRTIDDEDARLVIAGNPPNDRKESAKLARGCRADDRVRTDFTYIPDDEIQLYMNAADSVVLPFTRVLTSGSVILAMSFGKPVIAPRLGCLPDVLGPKTELLYDPDDPSGLRTAMKRAPTLDLDEIGRQTRERAMSFDWDVVGERTAAVYRSATDDRPVETLLPESDAYDATVRSSAETVTDGGADGASDGETVDVTAGPSANGRNTREERR</sequence>
<dbReference type="Proteomes" id="UP000184203">
    <property type="component" value="Unassembled WGS sequence"/>
</dbReference>
<dbReference type="PANTHER" id="PTHR46401:SF2">
    <property type="entry name" value="GLYCOSYLTRANSFERASE WBBK-RELATED"/>
    <property type="match status" value="1"/>
</dbReference>
<accession>E7QW43</accession>
<dbReference type="Proteomes" id="UP000003751">
    <property type="component" value="Unassembled WGS sequence"/>
</dbReference>
<dbReference type="Pfam" id="PF13692">
    <property type="entry name" value="Glyco_trans_1_4"/>
    <property type="match status" value="1"/>
</dbReference>
<dbReference type="PANTHER" id="PTHR46401">
    <property type="entry name" value="GLYCOSYLTRANSFERASE WBBK-RELATED"/>
    <property type="match status" value="1"/>
</dbReference>
<dbReference type="RefSeq" id="WP_007981156.1">
    <property type="nucleotide sequence ID" value="NZ_AEMG01000016.1"/>
</dbReference>
<evidence type="ECO:0000313" key="7">
    <source>
        <dbReference type="Proteomes" id="UP000184203"/>
    </source>
</evidence>
<gene>
    <name evidence="5" type="ORF">SAMN05444342_4377</name>
    <name evidence="4" type="ORF">ZOD2009_15156</name>
</gene>
<evidence type="ECO:0000313" key="5">
    <source>
        <dbReference type="EMBL" id="SHL66900.1"/>
    </source>
</evidence>
<dbReference type="eggNOG" id="arCOG01415">
    <property type="taxonomic scope" value="Archaea"/>
</dbReference>
<feature type="domain" description="Glycosyltransferase subfamily 4-like N-terminal" evidence="3">
    <location>
        <begin position="43"/>
        <end position="153"/>
    </location>
</feature>
<keyword evidence="7" id="KW-1185">Reference proteome</keyword>
<evidence type="ECO:0000256" key="2">
    <source>
        <dbReference type="SAM" id="MobiDB-lite"/>
    </source>
</evidence>
<dbReference type="InterPro" id="IPR028098">
    <property type="entry name" value="Glyco_trans_4-like_N"/>
</dbReference>
<evidence type="ECO:0000313" key="6">
    <source>
        <dbReference type="Proteomes" id="UP000003751"/>
    </source>
</evidence>
<dbReference type="PATRIC" id="fig|797209.4.peg.2992"/>